<dbReference type="NCBIfam" id="TIGR01413">
    <property type="entry name" value="Dyp_perox_fam"/>
    <property type="match status" value="1"/>
</dbReference>
<dbReference type="Proteomes" id="UP000583266">
    <property type="component" value="Unassembled WGS sequence"/>
</dbReference>
<keyword evidence="10" id="KW-1185">Reference proteome</keyword>
<dbReference type="PANTHER" id="PTHR30521">
    <property type="entry name" value="DEFERROCHELATASE/PEROXIDASE"/>
    <property type="match status" value="1"/>
</dbReference>
<evidence type="ECO:0000256" key="5">
    <source>
        <dbReference type="ARBA" id="ARBA00023004"/>
    </source>
</evidence>
<keyword evidence="4" id="KW-0560">Oxidoreductase</keyword>
<evidence type="ECO:0000259" key="8">
    <source>
        <dbReference type="Pfam" id="PF20628"/>
    </source>
</evidence>
<feature type="domain" description="Dyp-type peroxidase N-terminal" evidence="7">
    <location>
        <begin position="30"/>
        <end position="136"/>
    </location>
</feature>
<evidence type="ECO:0000256" key="4">
    <source>
        <dbReference type="ARBA" id="ARBA00023002"/>
    </source>
</evidence>
<protein>
    <submittedName>
        <fullName evidence="9">Dyp-type peroxidase</fullName>
    </submittedName>
</protein>
<name>A0A848GPP1_9BACT</name>
<dbReference type="Pfam" id="PF20628">
    <property type="entry name" value="Dyp_perox_C"/>
    <property type="match status" value="1"/>
</dbReference>
<accession>A0A848GPP1</accession>
<dbReference type="AlphaFoldDB" id="A0A848GPP1"/>
<dbReference type="GO" id="GO:0005829">
    <property type="term" value="C:cytosol"/>
    <property type="evidence" value="ECO:0007669"/>
    <property type="project" value="TreeGrafter"/>
</dbReference>
<dbReference type="GO" id="GO:0020037">
    <property type="term" value="F:heme binding"/>
    <property type="evidence" value="ECO:0007669"/>
    <property type="project" value="InterPro"/>
</dbReference>
<gene>
    <name evidence="9" type="ORF">HHL17_15485</name>
</gene>
<dbReference type="GO" id="GO:0046872">
    <property type="term" value="F:metal ion binding"/>
    <property type="evidence" value="ECO:0007669"/>
    <property type="project" value="UniProtKB-KW"/>
</dbReference>
<dbReference type="PANTHER" id="PTHR30521:SF0">
    <property type="entry name" value="DYP-TYPE PEROXIDASE FAMILY PROTEIN"/>
    <property type="match status" value="1"/>
</dbReference>
<evidence type="ECO:0000259" key="7">
    <source>
        <dbReference type="Pfam" id="PF04261"/>
    </source>
</evidence>
<keyword evidence="3" id="KW-0479">Metal-binding</keyword>
<dbReference type="InterPro" id="IPR048328">
    <property type="entry name" value="Dyp_perox_C"/>
</dbReference>
<dbReference type="InterPro" id="IPR048327">
    <property type="entry name" value="Dyp_perox_N"/>
</dbReference>
<dbReference type="InterPro" id="IPR011008">
    <property type="entry name" value="Dimeric_a/b-barrel"/>
</dbReference>
<feature type="domain" description="Dyp-type peroxidase C-terminal" evidence="8">
    <location>
        <begin position="140"/>
        <end position="299"/>
    </location>
</feature>
<reference evidence="9 10" key="1">
    <citation type="submission" date="2020-04" db="EMBL/GenBank/DDBJ databases">
        <title>Chitinophaga sp. G-6-1-13 sp. nov., isolated from soil.</title>
        <authorList>
            <person name="Dahal R.H."/>
            <person name="Chaudhary D.K."/>
        </authorList>
    </citation>
    <scope>NUCLEOTIDE SEQUENCE [LARGE SCALE GENOMIC DNA]</scope>
    <source>
        <strain evidence="9 10">G-6-1-13</strain>
    </source>
</reference>
<dbReference type="SUPFAM" id="SSF54909">
    <property type="entry name" value="Dimeric alpha+beta barrel"/>
    <property type="match status" value="1"/>
</dbReference>
<evidence type="ECO:0000256" key="1">
    <source>
        <dbReference type="ARBA" id="ARBA00001970"/>
    </source>
</evidence>
<keyword evidence="5" id="KW-0408">Iron</keyword>
<sequence>MTASQNVLDYQGNNTIFLVWLFKPQVEPKEAFMRVCALVENLNNSGQTRFPDSGATCVMAIGHDAWLRLGLPKPLPKELENFQPIVGAKHSAVATTGDLHFHIKGSGPAICLDMTAAITEVLSTVADCTEEVHGFRYWDGRSILGFVDGTENPHGKERVEFGLIGEEDAAYENGSYLFVQKYIHNLTAFKSLTVEEQERVFGRYKMSDIEMPDNIKPANSHIALANVGDDLKIIRDNMPFGNMATNEMGTYFIAYARTFSTVKKMLDNMFVGLPPGNYDRLLDFSTPQTGTLFFAPSATFISAVAAGDI</sequence>
<evidence type="ECO:0000256" key="2">
    <source>
        <dbReference type="ARBA" id="ARBA00022559"/>
    </source>
</evidence>
<proteinExistence type="inferred from homology"/>
<dbReference type="Pfam" id="PF04261">
    <property type="entry name" value="Dyp_perox_N"/>
    <property type="match status" value="1"/>
</dbReference>
<comment type="cofactor">
    <cofactor evidence="1">
        <name>heme b</name>
        <dbReference type="ChEBI" id="CHEBI:60344"/>
    </cofactor>
</comment>
<dbReference type="GO" id="GO:0004601">
    <property type="term" value="F:peroxidase activity"/>
    <property type="evidence" value="ECO:0007669"/>
    <property type="project" value="UniProtKB-KW"/>
</dbReference>
<comment type="similarity">
    <text evidence="6">Belongs to the DyP-type peroxidase family.</text>
</comment>
<evidence type="ECO:0000313" key="9">
    <source>
        <dbReference type="EMBL" id="NML38610.1"/>
    </source>
</evidence>
<dbReference type="EMBL" id="JABBGC010000001">
    <property type="protein sequence ID" value="NML38610.1"/>
    <property type="molecule type" value="Genomic_DNA"/>
</dbReference>
<evidence type="ECO:0000256" key="6">
    <source>
        <dbReference type="ARBA" id="ARBA00025737"/>
    </source>
</evidence>
<dbReference type="InterPro" id="IPR006314">
    <property type="entry name" value="Dyp_peroxidase"/>
</dbReference>
<keyword evidence="2 9" id="KW-0575">Peroxidase</keyword>
<organism evidence="9 10">
    <name type="scientific">Chitinophaga fulva</name>
    <dbReference type="NCBI Taxonomy" id="2728842"/>
    <lineage>
        <taxon>Bacteria</taxon>
        <taxon>Pseudomonadati</taxon>
        <taxon>Bacteroidota</taxon>
        <taxon>Chitinophagia</taxon>
        <taxon>Chitinophagales</taxon>
        <taxon>Chitinophagaceae</taxon>
        <taxon>Chitinophaga</taxon>
    </lineage>
</organism>
<evidence type="ECO:0000256" key="3">
    <source>
        <dbReference type="ARBA" id="ARBA00022723"/>
    </source>
</evidence>
<dbReference type="PROSITE" id="PS51404">
    <property type="entry name" value="DYP_PEROXIDASE"/>
    <property type="match status" value="1"/>
</dbReference>
<evidence type="ECO:0000313" key="10">
    <source>
        <dbReference type="Proteomes" id="UP000583266"/>
    </source>
</evidence>
<dbReference type="RefSeq" id="WP_169225593.1">
    <property type="nucleotide sequence ID" value="NZ_JABBGC010000001.1"/>
</dbReference>
<comment type="caution">
    <text evidence="9">The sequence shown here is derived from an EMBL/GenBank/DDBJ whole genome shotgun (WGS) entry which is preliminary data.</text>
</comment>